<dbReference type="GO" id="GO:0016020">
    <property type="term" value="C:membrane"/>
    <property type="evidence" value="ECO:0007669"/>
    <property type="project" value="UniProtKB-SubCell"/>
</dbReference>
<keyword evidence="4 9" id="KW-0812">Transmembrane</keyword>
<dbReference type="NCBIfam" id="TIGR00220">
    <property type="entry name" value="mscL"/>
    <property type="match status" value="1"/>
</dbReference>
<dbReference type="EMBL" id="DSBT01000291">
    <property type="protein sequence ID" value="HDP78393.1"/>
    <property type="molecule type" value="Genomic_DNA"/>
</dbReference>
<feature type="transmembrane region" description="Helical" evidence="9">
    <location>
        <begin position="12"/>
        <end position="32"/>
    </location>
</feature>
<dbReference type="AlphaFoldDB" id="A0A7C1CZL9"/>
<gene>
    <name evidence="10" type="primary">mscL</name>
    <name evidence="10" type="ORF">ENN47_09480</name>
</gene>
<dbReference type="InterPro" id="IPR037673">
    <property type="entry name" value="MSC/AndL"/>
</dbReference>
<accession>A0A7C1CZL9</accession>
<keyword evidence="7 9" id="KW-0472">Membrane</keyword>
<evidence type="ECO:0000313" key="10">
    <source>
        <dbReference type="EMBL" id="HDP78393.1"/>
    </source>
</evidence>
<evidence type="ECO:0000256" key="6">
    <source>
        <dbReference type="ARBA" id="ARBA00023065"/>
    </source>
</evidence>
<dbReference type="InterPro" id="IPR036019">
    <property type="entry name" value="MscL_channel"/>
</dbReference>
<evidence type="ECO:0000256" key="1">
    <source>
        <dbReference type="ARBA" id="ARBA00004141"/>
    </source>
</evidence>
<sequence length="67" mass="7247">MWKEFKKFISRGSVIDLAVGIIIGGAFQVIVRSLVDDILMPVLGLFTGGVDLSNLFINISGESYATL</sequence>
<reference evidence="10" key="1">
    <citation type="journal article" date="2020" name="mSystems">
        <title>Genome- and Community-Level Interaction Insights into Carbon Utilization and Element Cycling Functions of Hydrothermarchaeota in Hydrothermal Sediment.</title>
        <authorList>
            <person name="Zhou Z."/>
            <person name="Liu Y."/>
            <person name="Xu W."/>
            <person name="Pan J."/>
            <person name="Luo Z.H."/>
            <person name="Li M."/>
        </authorList>
    </citation>
    <scope>NUCLEOTIDE SEQUENCE [LARGE SCALE GENOMIC DNA]</scope>
    <source>
        <strain evidence="10">SpSt-1179</strain>
    </source>
</reference>
<comment type="subcellular location">
    <subcellularLocation>
        <location evidence="1">Membrane</location>
        <topology evidence="1">Multi-pass membrane protein</topology>
    </subcellularLocation>
</comment>
<keyword evidence="3" id="KW-1003">Cell membrane</keyword>
<evidence type="ECO:0000256" key="8">
    <source>
        <dbReference type="ARBA" id="ARBA00023303"/>
    </source>
</evidence>
<comment type="caution">
    <text evidence="10">The sequence shown here is derived from an EMBL/GenBank/DDBJ whole genome shotgun (WGS) entry which is preliminary data.</text>
</comment>
<keyword evidence="2" id="KW-0813">Transport</keyword>
<name>A0A7C1CZL9_9BACT</name>
<dbReference type="Proteomes" id="UP000886198">
    <property type="component" value="Unassembled WGS sequence"/>
</dbReference>
<organism evidence="10">
    <name type="scientific">Mesotoga infera</name>
    <dbReference type="NCBI Taxonomy" id="1236046"/>
    <lineage>
        <taxon>Bacteria</taxon>
        <taxon>Thermotogati</taxon>
        <taxon>Thermotogota</taxon>
        <taxon>Thermotogae</taxon>
        <taxon>Kosmotogales</taxon>
        <taxon>Kosmotogaceae</taxon>
        <taxon>Mesotoga</taxon>
    </lineage>
</organism>
<evidence type="ECO:0000256" key="4">
    <source>
        <dbReference type="ARBA" id="ARBA00022692"/>
    </source>
</evidence>
<keyword evidence="6" id="KW-0406">Ion transport</keyword>
<keyword evidence="8" id="KW-0407">Ion channel</keyword>
<feature type="non-terminal residue" evidence="10">
    <location>
        <position position="67"/>
    </location>
</feature>
<evidence type="ECO:0000256" key="5">
    <source>
        <dbReference type="ARBA" id="ARBA00022989"/>
    </source>
</evidence>
<dbReference type="InterPro" id="IPR001185">
    <property type="entry name" value="MS_channel"/>
</dbReference>
<dbReference type="Pfam" id="PF01741">
    <property type="entry name" value="MscL"/>
    <property type="match status" value="1"/>
</dbReference>
<proteinExistence type="predicted"/>
<dbReference type="PANTHER" id="PTHR30266">
    <property type="entry name" value="MECHANOSENSITIVE CHANNEL MSCL"/>
    <property type="match status" value="1"/>
</dbReference>
<evidence type="ECO:0000256" key="2">
    <source>
        <dbReference type="ARBA" id="ARBA00022448"/>
    </source>
</evidence>
<dbReference type="SUPFAM" id="SSF81330">
    <property type="entry name" value="Gated mechanosensitive channel"/>
    <property type="match status" value="1"/>
</dbReference>
<evidence type="ECO:0000256" key="3">
    <source>
        <dbReference type="ARBA" id="ARBA00022475"/>
    </source>
</evidence>
<dbReference type="Gene3D" id="1.10.1200.120">
    <property type="entry name" value="Large-conductance mechanosensitive channel, MscL, domain 1"/>
    <property type="match status" value="1"/>
</dbReference>
<dbReference type="PANTHER" id="PTHR30266:SF2">
    <property type="entry name" value="LARGE-CONDUCTANCE MECHANOSENSITIVE CHANNEL"/>
    <property type="match status" value="1"/>
</dbReference>
<keyword evidence="5 9" id="KW-1133">Transmembrane helix</keyword>
<protein>
    <submittedName>
        <fullName evidence="10">Large conductance mechanosensitive channel protein MscL</fullName>
    </submittedName>
</protein>
<evidence type="ECO:0000256" key="7">
    <source>
        <dbReference type="ARBA" id="ARBA00023136"/>
    </source>
</evidence>
<evidence type="ECO:0000256" key="9">
    <source>
        <dbReference type="SAM" id="Phobius"/>
    </source>
</evidence>
<dbReference type="GO" id="GO:0008381">
    <property type="term" value="F:mechanosensitive monoatomic ion channel activity"/>
    <property type="evidence" value="ECO:0007669"/>
    <property type="project" value="InterPro"/>
</dbReference>